<evidence type="ECO:0000313" key="1">
    <source>
        <dbReference type="EMBL" id="EFT83395.1"/>
    </source>
</evidence>
<reference evidence="1 2" key="1">
    <citation type="submission" date="2010-12" db="EMBL/GenBank/DDBJ databases">
        <authorList>
            <person name="Muzny D."/>
            <person name="Qin X."/>
            <person name="Buhay C."/>
            <person name="Dugan-Rocha S."/>
            <person name="Ding Y."/>
            <person name="Chen G."/>
            <person name="Hawes A."/>
            <person name="Holder M."/>
            <person name="Jhangiani S."/>
            <person name="Johnson A."/>
            <person name="Khan Z."/>
            <person name="Li Z."/>
            <person name="Liu W."/>
            <person name="Liu X."/>
            <person name="Perez L."/>
            <person name="Shen H."/>
            <person name="Wang Q."/>
            <person name="Watt J."/>
            <person name="Xi L."/>
            <person name="Xin Y."/>
            <person name="Zhou J."/>
            <person name="Deng J."/>
            <person name="Jiang H."/>
            <person name="Liu Y."/>
            <person name="Qu J."/>
            <person name="Song X.-Z."/>
            <person name="Zhang L."/>
            <person name="Villasana D."/>
            <person name="Johnson A."/>
            <person name="Liu J."/>
            <person name="Liyanage D."/>
            <person name="Lorensuhewa L."/>
            <person name="Robinson T."/>
            <person name="Song A."/>
            <person name="Song B.-B."/>
            <person name="Dinh H."/>
            <person name="Thornton R."/>
            <person name="Coyle M."/>
            <person name="Francisco L."/>
            <person name="Jackson L."/>
            <person name="Javaid M."/>
            <person name="Korchina V."/>
            <person name="Kovar C."/>
            <person name="Mata R."/>
            <person name="Mathew T."/>
            <person name="Ngo R."/>
            <person name="Nguyen L."/>
            <person name="Nguyen N."/>
            <person name="Okwuonu G."/>
            <person name="Ongeri F."/>
            <person name="Pham C."/>
            <person name="Simmons D."/>
            <person name="Wilczek-Boney K."/>
            <person name="Hale W."/>
            <person name="Jakkamsetti A."/>
            <person name="Pham P."/>
            <person name="Ruth R."/>
            <person name="San Lucas F."/>
            <person name="Warren J."/>
            <person name="Zhang J."/>
            <person name="Zhao Z."/>
            <person name="Zhou C."/>
            <person name="Zhu D."/>
            <person name="Lee S."/>
            <person name="Bess C."/>
            <person name="Blankenburg K."/>
            <person name="Forbes L."/>
            <person name="Fu Q."/>
            <person name="Gubbala S."/>
            <person name="Hirani K."/>
            <person name="Jayaseelan J.C."/>
            <person name="Lara F."/>
            <person name="Munidasa M."/>
            <person name="Palculict T."/>
            <person name="Patil S."/>
            <person name="Pu L.-L."/>
            <person name="Saada N."/>
            <person name="Tang L."/>
            <person name="Weissenberger G."/>
            <person name="Zhu Y."/>
            <person name="Hemphill L."/>
            <person name="Shang Y."/>
            <person name="Youmans B."/>
            <person name="Ayvaz T."/>
            <person name="Ross M."/>
            <person name="Santibanez J."/>
            <person name="Aqrawi P."/>
            <person name="Gross S."/>
            <person name="Joshi V."/>
            <person name="Fowler G."/>
            <person name="Nazareth L."/>
            <person name="Reid J."/>
            <person name="Worley K."/>
            <person name="Petrosino J."/>
            <person name="Highlander S."/>
            <person name="Gibbs R."/>
        </authorList>
    </citation>
    <scope>NUCLEOTIDE SEQUENCE [LARGE SCALE GENOMIC DNA]</scope>
    <source>
        <strain evidence="1 2">DSM 10105</strain>
    </source>
</reference>
<comment type="caution">
    <text evidence="1">The sequence shown here is derived from an EMBL/GenBank/DDBJ whole genome shotgun (WGS) entry which is preliminary data.</text>
</comment>
<accession>E6K0R4</accession>
<sequence length="41" mass="4591">MGWADEGVGLMDGRVGWVLIWANRVGINWIFNMVSIGFGCY</sequence>
<dbReference type="EMBL" id="AEON01000001">
    <property type="protein sequence ID" value="EFT83395.1"/>
    <property type="molecule type" value="Genomic_DNA"/>
</dbReference>
<dbReference type="AlphaFoldDB" id="E6K0R4"/>
<gene>
    <name evidence="1" type="ORF">HMPREF0620_0400</name>
</gene>
<keyword evidence="2" id="KW-1185">Reference proteome</keyword>
<dbReference type="HOGENOM" id="CLU_3273929_0_0_11"/>
<name>E6K0R4_PARDN</name>
<evidence type="ECO:0000313" key="2">
    <source>
        <dbReference type="Proteomes" id="UP000004946"/>
    </source>
</evidence>
<dbReference type="Proteomes" id="UP000004946">
    <property type="component" value="Chromosome"/>
</dbReference>
<organism evidence="1 2">
    <name type="scientific">Parascardovia denticolens DSM 10105 = JCM 12538</name>
    <dbReference type="NCBI Taxonomy" id="864564"/>
    <lineage>
        <taxon>Bacteria</taxon>
        <taxon>Bacillati</taxon>
        <taxon>Actinomycetota</taxon>
        <taxon>Actinomycetes</taxon>
        <taxon>Bifidobacteriales</taxon>
        <taxon>Bifidobacteriaceae</taxon>
        <taxon>Parascardovia</taxon>
    </lineage>
</organism>
<protein>
    <submittedName>
        <fullName evidence="1">Uncharacterized protein</fullName>
    </submittedName>
</protein>
<proteinExistence type="predicted"/>